<dbReference type="Pfam" id="PF00583">
    <property type="entry name" value="Acetyltransf_1"/>
    <property type="match status" value="1"/>
</dbReference>
<dbReference type="CDD" id="cd04301">
    <property type="entry name" value="NAT_SF"/>
    <property type="match status" value="1"/>
</dbReference>
<dbReference type="Gene3D" id="3.40.630.30">
    <property type="match status" value="1"/>
</dbReference>
<evidence type="ECO:0000256" key="1">
    <source>
        <dbReference type="ARBA" id="ARBA00022679"/>
    </source>
</evidence>
<keyword evidence="1" id="KW-0808">Transferase</keyword>
<name>A0A5K7YRC1_9BACT</name>
<dbReference type="KEGG" id="dalk:DSCA_62720"/>
<protein>
    <recommendedName>
        <fullName evidence="2">N-acetyltransferase domain-containing protein</fullName>
    </recommendedName>
</protein>
<dbReference type="InterPro" id="IPR050769">
    <property type="entry name" value="NAT_camello-type"/>
</dbReference>
<dbReference type="InterPro" id="IPR000182">
    <property type="entry name" value="GNAT_dom"/>
</dbReference>
<dbReference type="PANTHER" id="PTHR13947">
    <property type="entry name" value="GNAT FAMILY N-ACETYLTRANSFERASE"/>
    <property type="match status" value="1"/>
</dbReference>
<dbReference type="PANTHER" id="PTHR13947:SF37">
    <property type="entry name" value="LD18367P"/>
    <property type="match status" value="1"/>
</dbReference>
<proteinExistence type="predicted"/>
<reference evidence="3 4" key="1">
    <citation type="submission" date="2019-11" db="EMBL/GenBank/DDBJ databases">
        <title>Comparative genomics of hydrocarbon-degrading Desulfosarcina strains.</title>
        <authorList>
            <person name="Watanabe M."/>
            <person name="Kojima H."/>
            <person name="Fukui M."/>
        </authorList>
    </citation>
    <scope>NUCLEOTIDE SEQUENCE [LARGE SCALE GENOMIC DNA]</scope>
    <source>
        <strain evidence="3 4">PL12</strain>
    </source>
</reference>
<dbReference type="RefSeq" id="WP_155320053.1">
    <property type="nucleotide sequence ID" value="NZ_AP021874.1"/>
</dbReference>
<evidence type="ECO:0000313" key="3">
    <source>
        <dbReference type="EMBL" id="BBO72342.1"/>
    </source>
</evidence>
<organism evidence="3 4">
    <name type="scientific">Desulfosarcina alkanivorans</name>
    <dbReference type="NCBI Taxonomy" id="571177"/>
    <lineage>
        <taxon>Bacteria</taxon>
        <taxon>Pseudomonadati</taxon>
        <taxon>Thermodesulfobacteriota</taxon>
        <taxon>Desulfobacteria</taxon>
        <taxon>Desulfobacterales</taxon>
        <taxon>Desulfosarcinaceae</taxon>
        <taxon>Desulfosarcina</taxon>
    </lineage>
</organism>
<dbReference type="Proteomes" id="UP000427906">
    <property type="component" value="Chromosome"/>
</dbReference>
<feature type="domain" description="N-acetyltransferase" evidence="2">
    <location>
        <begin position="7"/>
        <end position="167"/>
    </location>
</feature>
<dbReference type="OrthoDB" id="273614at2"/>
<evidence type="ECO:0000259" key="2">
    <source>
        <dbReference type="PROSITE" id="PS51186"/>
    </source>
</evidence>
<dbReference type="AlphaFoldDB" id="A0A5K7YRC1"/>
<sequence length="170" mass="18917">MAPDSAVTIQTGYLPGAIGRIAELHASYYARHWGFGLFFEAKVATELSAFLETHDPRRDALWTASVRGRVEGGVAIDGARAPQRGAHLRWFILSDALRGKGVGRQLVSRAVDFCVARKYPAIFLWTFEGLDAARHLYESVGFRLTCQQKGAQWGTEVNEQRFECRLATDS</sequence>
<gene>
    <name evidence="3" type="ORF">DSCA_62720</name>
</gene>
<dbReference type="SUPFAM" id="SSF55729">
    <property type="entry name" value="Acyl-CoA N-acyltransferases (Nat)"/>
    <property type="match status" value="1"/>
</dbReference>
<dbReference type="InterPro" id="IPR016181">
    <property type="entry name" value="Acyl_CoA_acyltransferase"/>
</dbReference>
<dbReference type="GO" id="GO:0008080">
    <property type="term" value="F:N-acetyltransferase activity"/>
    <property type="evidence" value="ECO:0007669"/>
    <property type="project" value="InterPro"/>
</dbReference>
<accession>A0A5K7YRC1</accession>
<dbReference type="PROSITE" id="PS51186">
    <property type="entry name" value="GNAT"/>
    <property type="match status" value="1"/>
</dbReference>
<dbReference type="EMBL" id="AP021874">
    <property type="protein sequence ID" value="BBO72342.1"/>
    <property type="molecule type" value="Genomic_DNA"/>
</dbReference>
<evidence type="ECO:0000313" key="4">
    <source>
        <dbReference type="Proteomes" id="UP000427906"/>
    </source>
</evidence>
<keyword evidence="4" id="KW-1185">Reference proteome</keyword>